<protein>
    <submittedName>
        <fullName evidence="4">Alpha/beta hydrolase</fullName>
    </submittedName>
</protein>
<dbReference type="OrthoDB" id="5523653at2"/>
<dbReference type="PANTHER" id="PTHR40841">
    <property type="entry name" value="SIDEROPHORE TRIACETYLFUSARININE C ESTERASE"/>
    <property type="match status" value="1"/>
</dbReference>
<dbReference type="RefSeq" id="WP_129402609.1">
    <property type="nucleotide sequence ID" value="NZ_SBKP01000001.1"/>
</dbReference>
<keyword evidence="2 4" id="KW-0378">Hydrolase</keyword>
<dbReference type="PANTHER" id="PTHR40841:SF2">
    <property type="entry name" value="SIDEROPHORE-DEGRADING ESTERASE (EUROFUNG)"/>
    <property type="match status" value="1"/>
</dbReference>
<dbReference type="SUPFAM" id="SSF53474">
    <property type="entry name" value="alpha/beta-Hydrolases"/>
    <property type="match status" value="1"/>
</dbReference>
<gene>
    <name evidence="4" type="ORF">EQG66_00590</name>
</gene>
<feature type="signal peptide" evidence="3">
    <location>
        <begin position="1"/>
        <end position="20"/>
    </location>
</feature>
<evidence type="ECO:0000313" key="4">
    <source>
        <dbReference type="EMBL" id="RXR30826.1"/>
    </source>
</evidence>
<name>A0A4V1N439_9SPHN</name>
<dbReference type="Pfam" id="PF00756">
    <property type="entry name" value="Esterase"/>
    <property type="match status" value="1"/>
</dbReference>
<organism evidence="4 5">
    <name type="scientific">Sphingobium fluviale</name>
    <dbReference type="NCBI Taxonomy" id="2506423"/>
    <lineage>
        <taxon>Bacteria</taxon>
        <taxon>Pseudomonadati</taxon>
        <taxon>Pseudomonadota</taxon>
        <taxon>Alphaproteobacteria</taxon>
        <taxon>Sphingomonadales</taxon>
        <taxon>Sphingomonadaceae</taxon>
        <taxon>Sphingobium</taxon>
    </lineage>
</organism>
<proteinExistence type="inferred from homology"/>
<feature type="chain" id="PRO_5020395201" evidence="3">
    <location>
        <begin position="21"/>
        <end position="272"/>
    </location>
</feature>
<keyword evidence="5" id="KW-1185">Reference proteome</keyword>
<comment type="similarity">
    <text evidence="1">Belongs to the esterase D family.</text>
</comment>
<accession>A0A4V1N439</accession>
<evidence type="ECO:0000256" key="1">
    <source>
        <dbReference type="ARBA" id="ARBA00005622"/>
    </source>
</evidence>
<dbReference type="AlphaFoldDB" id="A0A4V1N439"/>
<evidence type="ECO:0000256" key="3">
    <source>
        <dbReference type="SAM" id="SignalP"/>
    </source>
</evidence>
<reference evidence="5" key="1">
    <citation type="submission" date="2019-01" db="EMBL/GenBank/DDBJ databases">
        <title>Cytophagaceae bacterium strain CAR-16.</title>
        <authorList>
            <person name="Chen W.-M."/>
        </authorList>
    </citation>
    <scope>NUCLEOTIDE SEQUENCE [LARGE SCALE GENOMIC DNA]</scope>
    <source>
        <strain evidence="5">CHR27</strain>
    </source>
</reference>
<evidence type="ECO:0000256" key="2">
    <source>
        <dbReference type="ARBA" id="ARBA00022801"/>
    </source>
</evidence>
<dbReference type="EMBL" id="SBKP01000001">
    <property type="protein sequence ID" value="RXR30826.1"/>
    <property type="molecule type" value="Genomic_DNA"/>
</dbReference>
<dbReference type="InterPro" id="IPR052558">
    <property type="entry name" value="Siderophore_Hydrolase_D"/>
</dbReference>
<dbReference type="InterPro" id="IPR029058">
    <property type="entry name" value="AB_hydrolase_fold"/>
</dbReference>
<sequence>MRAAILPTVVAAMVAPAAVAAPWHLENSDVLTVRSDAGEDYAVMVAWPEGQPPSNGWPVLWLLDGEDNFPMAVTNARRLARARQRSGVEPGLIIAIGSEPMARRSRDFTPLIDDYSVPPGAPGHGLPTGGANAYAKFLSDSVRPAVAARWKLDPNRQTLAGHSYGGLFAVHEMLTSGGFRNYALVSPSLWFGGTAARPQNQSARNLKGTTVLIAEATGDAAAWAHITNLQRHLVARGAQVQTLALSHQNHGSTMAASIAHSITLAFGLEKLP</sequence>
<dbReference type="Proteomes" id="UP000290958">
    <property type="component" value="Unassembled WGS sequence"/>
</dbReference>
<keyword evidence="3" id="KW-0732">Signal</keyword>
<comment type="caution">
    <text evidence="4">The sequence shown here is derived from an EMBL/GenBank/DDBJ whole genome shotgun (WGS) entry which is preliminary data.</text>
</comment>
<dbReference type="Gene3D" id="3.40.50.1820">
    <property type="entry name" value="alpha/beta hydrolase"/>
    <property type="match status" value="1"/>
</dbReference>
<dbReference type="InterPro" id="IPR000801">
    <property type="entry name" value="Esterase-like"/>
</dbReference>
<evidence type="ECO:0000313" key="5">
    <source>
        <dbReference type="Proteomes" id="UP000290958"/>
    </source>
</evidence>
<dbReference type="GO" id="GO:0016788">
    <property type="term" value="F:hydrolase activity, acting on ester bonds"/>
    <property type="evidence" value="ECO:0007669"/>
    <property type="project" value="TreeGrafter"/>
</dbReference>